<organism evidence="1 2">
    <name type="scientific">Bacteroides acidifaciens</name>
    <dbReference type="NCBI Taxonomy" id="85831"/>
    <lineage>
        <taxon>Bacteria</taxon>
        <taxon>Pseudomonadati</taxon>
        <taxon>Bacteroidota</taxon>
        <taxon>Bacteroidia</taxon>
        <taxon>Bacteroidales</taxon>
        <taxon>Bacteroidaceae</taxon>
        <taxon>Bacteroides</taxon>
    </lineage>
</organism>
<reference evidence="1 2" key="1">
    <citation type="journal article" date="2020" name="Microbiome">
        <title>Single-cell genomics of uncultured bacteria reveals dietary fiber responders in the mouse gut microbiota.</title>
        <authorList>
            <person name="Chijiiwa R."/>
            <person name="Hosokawa M."/>
            <person name="Kogawa M."/>
            <person name="Nishikawa Y."/>
            <person name="Ide K."/>
            <person name="Sakanashi C."/>
            <person name="Takahashi K."/>
            <person name="Takeyama H."/>
        </authorList>
    </citation>
    <scope>NUCLEOTIDE SEQUENCE [LARGE SCALE GENOMIC DNA]</scope>
    <source>
        <strain evidence="1">IMSAGC_001</strain>
    </source>
</reference>
<evidence type="ECO:0000313" key="2">
    <source>
        <dbReference type="Proteomes" id="UP000491181"/>
    </source>
</evidence>
<accession>A0A7I9ZYE1</accession>
<dbReference type="Proteomes" id="UP000491181">
    <property type="component" value="Unassembled WGS sequence"/>
</dbReference>
<protein>
    <submittedName>
        <fullName evidence="1">Uncharacterized protein</fullName>
    </submittedName>
</protein>
<name>A0A7I9ZYE1_9BACE</name>
<sequence length="68" mass="7989">MYRGKNVFRCTQCGKIFVASDFEYAATTYSVPQPCKRCGSIRTLPAYHILFKSVYKKIWEDMEKIKNK</sequence>
<dbReference type="AlphaFoldDB" id="A0A7I9ZYE1"/>
<gene>
    <name evidence="1" type="ORF">IMSAGC001_00204</name>
</gene>
<proteinExistence type="predicted"/>
<dbReference type="EMBL" id="BLLS01000002">
    <property type="protein sequence ID" value="GFH84809.1"/>
    <property type="molecule type" value="Genomic_DNA"/>
</dbReference>
<comment type="caution">
    <text evidence="1">The sequence shown here is derived from an EMBL/GenBank/DDBJ whole genome shotgun (WGS) entry which is preliminary data.</text>
</comment>
<evidence type="ECO:0000313" key="1">
    <source>
        <dbReference type="EMBL" id="GFH84809.1"/>
    </source>
</evidence>